<gene>
    <name evidence="1" type="ORF">LCGC14_2428590</name>
</gene>
<evidence type="ECO:0000313" key="1">
    <source>
        <dbReference type="EMBL" id="KKL23122.1"/>
    </source>
</evidence>
<name>A0A0F9C9W6_9ZZZZ</name>
<dbReference type="AlphaFoldDB" id="A0A0F9C9W6"/>
<reference evidence="1" key="1">
    <citation type="journal article" date="2015" name="Nature">
        <title>Complex archaea that bridge the gap between prokaryotes and eukaryotes.</title>
        <authorList>
            <person name="Spang A."/>
            <person name="Saw J.H."/>
            <person name="Jorgensen S.L."/>
            <person name="Zaremba-Niedzwiedzka K."/>
            <person name="Martijn J."/>
            <person name="Lind A.E."/>
            <person name="van Eijk R."/>
            <person name="Schleper C."/>
            <person name="Guy L."/>
            <person name="Ettema T.J."/>
        </authorList>
    </citation>
    <scope>NUCLEOTIDE SEQUENCE</scope>
</reference>
<proteinExistence type="predicted"/>
<organism evidence="1">
    <name type="scientific">marine sediment metagenome</name>
    <dbReference type="NCBI Taxonomy" id="412755"/>
    <lineage>
        <taxon>unclassified sequences</taxon>
        <taxon>metagenomes</taxon>
        <taxon>ecological metagenomes</taxon>
    </lineage>
</organism>
<sequence>MPNPKMQALNKNSTDPQIQEAISAEIEQCMSEPGAEQKACAGKAFGMARTATGKELNIGQ</sequence>
<comment type="caution">
    <text evidence="1">The sequence shown here is derived from an EMBL/GenBank/DDBJ whole genome shotgun (WGS) entry which is preliminary data.</text>
</comment>
<dbReference type="EMBL" id="LAZR01037092">
    <property type="protein sequence ID" value="KKL23122.1"/>
    <property type="molecule type" value="Genomic_DNA"/>
</dbReference>
<protein>
    <submittedName>
        <fullName evidence="1">Uncharacterized protein</fullName>
    </submittedName>
</protein>
<accession>A0A0F9C9W6</accession>
<feature type="non-terminal residue" evidence="1">
    <location>
        <position position="60"/>
    </location>
</feature>